<reference evidence="8 9" key="2">
    <citation type="submission" date="2016-12" db="EMBL/GenBank/DDBJ databases">
        <title>Draft Genome Sequence of Cystobacter ferrugineus Strain Cbfe23.</title>
        <authorList>
            <person name="Akbar S."/>
            <person name="Dowd S.E."/>
            <person name="Stevens D.C."/>
        </authorList>
    </citation>
    <scope>NUCLEOTIDE SEQUENCE [LARGE SCALE GENOMIC DNA]</scope>
    <source>
        <strain evidence="8 9">Cbfe23</strain>
    </source>
</reference>
<dbReference type="Proteomes" id="UP000182229">
    <property type="component" value="Unassembled WGS sequence"/>
</dbReference>
<feature type="transmembrane region" description="Helical" evidence="6">
    <location>
        <begin position="30"/>
        <end position="49"/>
    </location>
</feature>
<keyword evidence="9" id="KW-1185">Reference proteome</keyword>
<dbReference type="NCBIfam" id="NF045946">
    <property type="entry name" value="PlasmethDesatCarF"/>
    <property type="match status" value="1"/>
</dbReference>
<dbReference type="AlphaFoldDB" id="A0A1L9AZG4"/>
<name>A0A1L9AZG4_9BACT</name>
<keyword evidence="4 6" id="KW-1133">Transmembrane helix</keyword>
<evidence type="ECO:0000256" key="1">
    <source>
        <dbReference type="ARBA" id="ARBA00004141"/>
    </source>
</evidence>
<dbReference type="GO" id="GO:0016491">
    <property type="term" value="F:oxidoreductase activity"/>
    <property type="evidence" value="ECO:0007669"/>
    <property type="project" value="TreeGrafter"/>
</dbReference>
<dbReference type="RefSeq" id="WP_071903491.1">
    <property type="nucleotide sequence ID" value="NZ_MPIN01000014.1"/>
</dbReference>
<accession>A0A1L9AZG4</accession>
<dbReference type="InterPro" id="IPR019547">
    <property type="entry name" value="Lipid_desat"/>
</dbReference>
<gene>
    <name evidence="8" type="ORF">BON30_38270</name>
</gene>
<reference evidence="9" key="1">
    <citation type="submission" date="2016-11" db="EMBL/GenBank/DDBJ databases">
        <authorList>
            <person name="Shukria A."/>
            <person name="Stevens D.C."/>
        </authorList>
    </citation>
    <scope>NUCLEOTIDE SEQUENCE [LARGE SCALE GENOMIC DNA]</scope>
    <source>
        <strain evidence="9">Cbfe23</strain>
    </source>
</reference>
<proteinExistence type="inferred from homology"/>
<dbReference type="GO" id="GO:0016020">
    <property type="term" value="C:membrane"/>
    <property type="evidence" value="ECO:0007669"/>
    <property type="project" value="UniProtKB-SubCell"/>
</dbReference>
<keyword evidence="3 6" id="KW-0812">Transmembrane</keyword>
<comment type="similarity">
    <text evidence="2">Belongs to the fatty acid desaturase CarF family.</text>
</comment>
<dbReference type="STRING" id="83449.BON30_38270"/>
<dbReference type="PANTHER" id="PTHR48177:SF1">
    <property type="entry name" value="PLASMANYLETHANOLAMINE DESATURASE 1"/>
    <property type="match status" value="1"/>
</dbReference>
<evidence type="ECO:0000256" key="4">
    <source>
        <dbReference type="ARBA" id="ARBA00022989"/>
    </source>
</evidence>
<evidence type="ECO:0000256" key="2">
    <source>
        <dbReference type="ARBA" id="ARBA00007620"/>
    </source>
</evidence>
<dbReference type="InterPro" id="IPR052601">
    <property type="entry name" value="Plasmalogen_desaturase"/>
</dbReference>
<organism evidence="8 9">
    <name type="scientific">Cystobacter ferrugineus</name>
    <dbReference type="NCBI Taxonomy" id="83449"/>
    <lineage>
        <taxon>Bacteria</taxon>
        <taxon>Pseudomonadati</taxon>
        <taxon>Myxococcota</taxon>
        <taxon>Myxococcia</taxon>
        <taxon>Myxococcales</taxon>
        <taxon>Cystobacterineae</taxon>
        <taxon>Archangiaceae</taxon>
        <taxon>Cystobacter</taxon>
    </lineage>
</organism>
<evidence type="ECO:0000313" key="9">
    <source>
        <dbReference type="Proteomes" id="UP000182229"/>
    </source>
</evidence>
<feature type="transmembrane region" description="Helical" evidence="6">
    <location>
        <begin position="56"/>
        <end position="79"/>
    </location>
</feature>
<dbReference type="PANTHER" id="PTHR48177">
    <property type="entry name" value="TRANSMEMBRANE PROTEIN 189"/>
    <property type="match status" value="1"/>
</dbReference>
<dbReference type="OrthoDB" id="337685at2"/>
<evidence type="ECO:0000256" key="5">
    <source>
        <dbReference type="ARBA" id="ARBA00023136"/>
    </source>
</evidence>
<comment type="subcellular location">
    <subcellularLocation>
        <location evidence="1">Membrane</location>
        <topology evidence="1">Multi-pass membrane protein</topology>
    </subcellularLocation>
</comment>
<feature type="transmembrane region" description="Helical" evidence="6">
    <location>
        <begin position="140"/>
        <end position="158"/>
    </location>
</feature>
<dbReference type="Pfam" id="PF10520">
    <property type="entry name" value="Lipid_desat"/>
    <property type="match status" value="1"/>
</dbReference>
<dbReference type="EMBL" id="MPIN01000014">
    <property type="protein sequence ID" value="OJH35392.1"/>
    <property type="molecule type" value="Genomic_DNA"/>
</dbReference>
<evidence type="ECO:0000313" key="8">
    <source>
        <dbReference type="EMBL" id="OJH35392.1"/>
    </source>
</evidence>
<evidence type="ECO:0000256" key="3">
    <source>
        <dbReference type="ARBA" id="ARBA00022692"/>
    </source>
</evidence>
<feature type="domain" description="Lipid desaturase" evidence="7">
    <location>
        <begin position="66"/>
        <end position="237"/>
    </location>
</feature>
<comment type="caution">
    <text evidence="8">The sequence shown here is derived from an EMBL/GenBank/DDBJ whole genome shotgun (WGS) entry which is preliminary data.</text>
</comment>
<evidence type="ECO:0000259" key="7">
    <source>
        <dbReference type="Pfam" id="PF10520"/>
    </source>
</evidence>
<evidence type="ECO:0000256" key="6">
    <source>
        <dbReference type="SAM" id="Phobius"/>
    </source>
</evidence>
<sequence>MKTELKNQLRQQDATVLAQGYSPAIRAMEIFSIIAFVALESALVWRLWGNPLVGPWMVLSAVLLGYLAADFVSGIVHWMGDTWGSTDMPVLGKAFIRPFREHHVDEKAITRHDFVETNGNNCLVSLPVALLALLLPHTSATWVFLSSFLGAMIFWVMATNQFHKWSHTDTPPVIIGLMQRVHLILPPDHHRIHHTAPYDKYYCITVGWMNKPLALIGFFPMMERVITWATGLIPRKDDIGAEAALELFQTQAADAPPVVKAAQELLEGGALAEEPGAVSPVRPS</sequence>
<protein>
    <submittedName>
        <fullName evidence="8">Carotenoid synthesis regulator CarF</fullName>
    </submittedName>
</protein>
<keyword evidence="5 6" id="KW-0472">Membrane</keyword>